<dbReference type="EMBL" id="JBHSDH010000013">
    <property type="protein sequence ID" value="MFC4293075.1"/>
    <property type="molecule type" value="Genomic_DNA"/>
</dbReference>
<evidence type="ECO:0008006" key="3">
    <source>
        <dbReference type="Google" id="ProtNLM"/>
    </source>
</evidence>
<dbReference type="RefSeq" id="WP_381424294.1">
    <property type="nucleotide sequence ID" value="NZ_JBHSDH010000013.1"/>
</dbReference>
<protein>
    <recommendedName>
        <fullName evidence="3">Hpt domain-containing protein</fullName>
    </recommendedName>
</protein>
<accession>A0ABV8RJL1</accession>
<reference evidence="2" key="1">
    <citation type="journal article" date="2019" name="Int. J. Syst. Evol. Microbiol.">
        <title>The Global Catalogue of Microorganisms (GCM) 10K type strain sequencing project: providing services to taxonomists for standard genome sequencing and annotation.</title>
        <authorList>
            <consortium name="The Broad Institute Genomics Platform"/>
            <consortium name="The Broad Institute Genome Sequencing Center for Infectious Disease"/>
            <person name="Wu L."/>
            <person name="Ma J."/>
        </authorList>
    </citation>
    <scope>NUCLEOTIDE SEQUENCE [LARGE SCALE GENOMIC DNA]</scope>
    <source>
        <strain evidence="2">CECT 8531</strain>
    </source>
</reference>
<gene>
    <name evidence="1" type="ORF">ACFOWX_11680</name>
</gene>
<dbReference type="Proteomes" id="UP001595887">
    <property type="component" value="Unassembled WGS sequence"/>
</dbReference>
<keyword evidence="2" id="KW-1185">Reference proteome</keyword>
<sequence length="152" mass="15726">MTGIDGIRRKIISNVGAAGKGASANNVAAQEMSGIAGRIGAALSDAFNLVDGDGNGGFGDSTDPYEIETICDDLQKTYPGSAADRGRLTRSLHDFAIEGAALFAARPEARALSHIQKAIEAAEKAPDVGDASLRTIADAVDRATSLIRRQVV</sequence>
<evidence type="ECO:0000313" key="1">
    <source>
        <dbReference type="EMBL" id="MFC4293075.1"/>
    </source>
</evidence>
<comment type="caution">
    <text evidence="1">The sequence shown here is derived from an EMBL/GenBank/DDBJ whole genome shotgun (WGS) entry which is preliminary data.</text>
</comment>
<evidence type="ECO:0000313" key="2">
    <source>
        <dbReference type="Proteomes" id="UP001595887"/>
    </source>
</evidence>
<organism evidence="1 2">
    <name type="scientific">Sphingorhabdus arenilitoris</name>
    <dbReference type="NCBI Taxonomy" id="1490041"/>
    <lineage>
        <taxon>Bacteria</taxon>
        <taxon>Pseudomonadati</taxon>
        <taxon>Pseudomonadota</taxon>
        <taxon>Alphaproteobacteria</taxon>
        <taxon>Sphingomonadales</taxon>
        <taxon>Sphingomonadaceae</taxon>
        <taxon>Sphingorhabdus</taxon>
    </lineage>
</organism>
<proteinExistence type="predicted"/>
<name>A0ABV8RJL1_9SPHN</name>